<protein>
    <submittedName>
        <fullName evidence="2">Uncharacterized protein</fullName>
    </submittedName>
</protein>
<evidence type="ECO:0000313" key="2">
    <source>
        <dbReference type="EMBL" id="KAF3456040.1"/>
    </source>
</evidence>
<dbReference type="Proteomes" id="UP000796880">
    <property type="component" value="Unassembled WGS sequence"/>
</dbReference>
<feature type="compositionally biased region" description="Polar residues" evidence="1">
    <location>
        <begin position="79"/>
        <end position="88"/>
    </location>
</feature>
<feature type="region of interest" description="Disordered" evidence="1">
    <location>
        <begin position="1"/>
        <end position="95"/>
    </location>
</feature>
<evidence type="ECO:0000313" key="3">
    <source>
        <dbReference type="Proteomes" id="UP000796880"/>
    </source>
</evidence>
<comment type="caution">
    <text evidence="2">The sequence shown here is derived from an EMBL/GenBank/DDBJ whole genome shotgun (WGS) entry which is preliminary data.</text>
</comment>
<dbReference type="EMBL" id="VOIH02000001">
    <property type="protein sequence ID" value="KAF3456040.1"/>
    <property type="molecule type" value="Genomic_DNA"/>
</dbReference>
<accession>A0A8K0HP36</accession>
<evidence type="ECO:0000256" key="1">
    <source>
        <dbReference type="SAM" id="MobiDB-lite"/>
    </source>
</evidence>
<proteinExistence type="predicted"/>
<organism evidence="2 3">
    <name type="scientific">Rhamnella rubrinervis</name>
    <dbReference type="NCBI Taxonomy" id="2594499"/>
    <lineage>
        <taxon>Eukaryota</taxon>
        <taxon>Viridiplantae</taxon>
        <taxon>Streptophyta</taxon>
        <taxon>Embryophyta</taxon>
        <taxon>Tracheophyta</taxon>
        <taxon>Spermatophyta</taxon>
        <taxon>Magnoliopsida</taxon>
        <taxon>eudicotyledons</taxon>
        <taxon>Gunneridae</taxon>
        <taxon>Pentapetalae</taxon>
        <taxon>rosids</taxon>
        <taxon>fabids</taxon>
        <taxon>Rosales</taxon>
        <taxon>Rhamnaceae</taxon>
        <taxon>rhamnoid group</taxon>
        <taxon>Rhamneae</taxon>
        <taxon>Rhamnella</taxon>
    </lineage>
</organism>
<feature type="compositionally biased region" description="Basic and acidic residues" evidence="1">
    <location>
        <begin position="1"/>
        <end position="43"/>
    </location>
</feature>
<keyword evidence="3" id="KW-1185">Reference proteome</keyword>
<reference evidence="2" key="1">
    <citation type="submission" date="2020-03" db="EMBL/GenBank/DDBJ databases">
        <title>A high-quality chromosome-level genome assembly of a woody plant with both climbing and erect habits, Rhamnella rubrinervis.</title>
        <authorList>
            <person name="Lu Z."/>
            <person name="Yang Y."/>
            <person name="Zhu X."/>
            <person name="Sun Y."/>
        </authorList>
    </citation>
    <scope>NUCLEOTIDE SEQUENCE</scope>
    <source>
        <strain evidence="2">BYM</strain>
        <tissue evidence="2">Leaf</tissue>
    </source>
</reference>
<sequence>MQKVEESLHNGSKKADTAKPKKQLDGQKKIADPYKGDGIRRNVDNFSGSTKDDTANPKRQQHVQKNIEGQVRESVVAARTSSTPNANKAHNAKIIQETEKKLRPVKSLDLGDDDAVESRYIVLE</sequence>
<gene>
    <name evidence="2" type="ORF">FNV43_RR00683</name>
</gene>
<dbReference type="AlphaFoldDB" id="A0A8K0HP36"/>
<name>A0A8K0HP36_9ROSA</name>